<dbReference type="EMBL" id="UOEC01000005">
    <property type="protein sequence ID" value="VAV86503.1"/>
    <property type="molecule type" value="Genomic_DNA"/>
</dbReference>
<dbReference type="AlphaFoldDB" id="A0A3B0RPR2"/>
<dbReference type="Gene3D" id="1.10.3990.20">
    <property type="entry name" value="protein bp1543"/>
    <property type="match status" value="1"/>
</dbReference>
<dbReference type="InterPro" id="IPR027373">
    <property type="entry name" value="RHH_dom"/>
</dbReference>
<name>A0A3B0RPR2_9ZZZZ</name>
<dbReference type="Pfam" id="PF13467">
    <property type="entry name" value="RHH_4"/>
    <property type="match status" value="1"/>
</dbReference>
<proteinExistence type="predicted"/>
<evidence type="ECO:0000259" key="1">
    <source>
        <dbReference type="Pfam" id="PF13467"/>
    </source>
</evidence>
<sequence length="81" mass="8847">MTDGPPKRSITIAGHRTSLSLEPEFWDAIKSLAKAQNLSTAQLITKIDQSRSDRNLSSACRVYVLQAVQNGKPHTNAAEPD</sequence>
<feature type="domain" description="Ribbon-helix-helix" evidence="1">
    <location>
        <begin position="7"/>
        <end position="67"/>
    </location>
</feature>
<dbReference type="InterPro" id="IPR038268">
    <property type="entry name" value="RHH_sf"/>
</dbReference>
<protein>
    <recommendedName>
        <fullName evidence="1">Ribbon-helix-helix domain-containing protein</fullName>
    </recommendedName>
</protein>
<organism evidence="2">
    <name type="scientific">hydrothermal vent metagenome</name>
    <dbReference type="NCBI Taxonomy" id="652676"/>
    <lineage>
        <taxon>unclassified sequences</taxon>
        <taxon>metagenomes</taxon>
        <taxon>ecological metagenomes</taxon>
    </lineage>
</organism>
<reference evidence="2" key="1">
    <citation type="submission" date="2018-06" db="EMBL/GenBank/DDBJ databases">
        <authorList>
            <person name="Zhirakovskaya E."/>
        </authorList>
    </citation>
    <scope>NUCLEOTIDE SEQUENCE</scope>
</reference>
<gene>
    <name evidence="2" type="ORF">MNBD_ALPHA08-1053</name>
</gene>
<evidence type="ECO:0000313" key="2">
    <source>
        <dbReference type="EMBL" id="VAV86503.1"/>
    </source>
</evidence>
<accession>A0A3B0RPR2</accession>